<keyword evidence="5 6" id="KW-0472">Membrane</keyword>
<protein>
    <recommendedName>
        <fullName evidence="7">TIR domain-containing protein</fullName>
    </recommendedName>
</protein>
<evidence type="ECO:0000256" key="6">
    <source>
        <dbReference type="SAM" id="Phobius"/>
    </source>
</evidence>
<dbReference type="PANTHER" id="PTHR24365">
    <property type="entry name" value="TOLL-LIKE RECEPTOR"/>
    <property type="match status" value="1"/>
</dbReference>
<evidence type="ECO:0000259" key="7">
    <source>
        <dbReference type="PROSITE" id="PS50104"/>
    </source>
</evidence>
<dbReference type="SMART" id="SM00255">
    <property type="entry name" value="TIR"/>
    <property type="match status" value="1"/>
</dbReference>
<comment type="subcellular location">
    <subcellularLocation>
        <location evidence="1">Membrane</location>
        <topology evidence="1">Single-pass membrane protein</topology>
    </subcellularLocation>
</comment>
<dbReference type="AlphaFoldDB" id="A0A9J6GBV2"/>
<dbReference type="Gene3D" id="3.40.50.10140">
    <property type="entry name" value="Toll/interleukin-1 receptor homology (TIR) domain"/>
    <property type="match status" value="1"/>
</dbReference>
<name>A0A9J6GBV2_HAELO</name>
<proteinExistence type="predicted"/>
<sequence length="269" mass="31414">MFLDLNGTKNVSLSYNPWDCYSCYLNNLHNFLDKHEVQCAECMTCKVPEEQHGYPVRSVAWREEECVGVDYYRVYVVPGILCIIVSATLVYGAYKSRWYFIYLSLYLKVGIKGYRRKVNVGNYVWDAFASYHASDSDWVHDVLLPKLESPLLNFRVCVAERDFIPGTPITENICRAISQSRVSLFVLSPEFCRSRWCMFELSLAQHRLSDSERHDGLIFIKKEHIPECEMSDMLLFLTESRTYIEVPPSNATERRNNLFWLQLQAALQR</sequence>
<keyword evidence="3" id="KW-0732">Signal</keyword>
<organism evidence="8 9">
    <name type="scientific">Haemaphysalis longicornis</name>
    <name type="common">Bush tick</name>
    <dbReference type="NCBI Taxonomy" id="44386"/>
    <lineage>
        <taxon>Eukaryota</taxon>
        <taxon>Metazoa</taxon>
        <taxon>Ecdysozoa</taxon>
        <taxon>Arthropoda</taxon>
        <taxon>Chelicerata</taxon>
        <taxon>Arachnida</taxon>
        <taxon>Acari</taxon>
        <taxon>Parasitiformes</taxon>
        <taxon>Ixodida</taxon>
        <taxon>Ixodoidea</taxon>
        <taxon>Ixodidae</taxon>
        <taxon>Haemaphysalinae</taxon>
        <taxon>Haemaphysalis</taxon>
    </lineage>
</organism>
<feature type="transmembrane region" description="Helical" evidence="6">
    <location>
        <begin position="72"/>
        <end position="94"/>
    </location>
</feature>
<dbReference type="VEuPathDB" id="VectorBase:HLOH_053010"/>
<dbReference type="EMBL" id="JABSTR010000005">
    <property type="protein sequence ID" value="KAH9371884.1"/>
    <property type="molecule type" value="Genomic_DNA"/>
</dbReference>
<accession>A0A9J6GBV2</accession>
<feature type="domain" description="TIR" evidence="7">
    <location>
        <begin position="123"/>
        <end position="267"/>
    </location>
</feature>
<dbReference type="InterPro" id="IPR032675">
    <property type="entry name" value="LRR_dom_sf"/>
</dbReference>
<dbReference type="OMA" id="HIPECEM"/>
<dbReference type="PROSITE" id="PS50104">
    <property type="entry name" value="TIR"/>
    <property type="match status" value="1"/>
</dbReference>
<dbReference type="InterPro" id="IPR000157">
    <property type="entry name" value="TIR_dom"/>
</dbReference>
<dbReference type="PANTHER" id="PTHR24365:SF530">
    <property type="entry name" value="MSTPROX-RELATED"/>
    <property type="match status" value="1"/>
</dbReference>
<dbReference type="GO" id="GO:0038023">
    <property type="term" value="F:signaling receptor activity"/>
    <property type="evidence" value="ECO:0007669"/>
    <property type="project" value="TreeGrafter"/>
</dbReference>
<dbReference type="Pfam" id="PF01582">
    <property type="entry name" value="TIR"/>
    <property type="match status" value="1"/>
</dbReference>
<evidence type="ECO:0000256" key="1">
    <source>
        <dbReference type="ARBA" id="ARBA00004167"/>
    </source>
</evidence>
<reference evidence="8 9" key="1">
    <citation type="journal article" date="2020" name="Cell">
        <title>Large-Scale Comparative Analyses of Tick Genomes Elucidate Their Genetic Diversity and Vector Capacities.</title>
        <authorList>
            <consortium name="Tick Genome and Microbiome Consortium (TIGMIC)"/>
            <person name="Jia N."/>
            <person name="Wang J."/>
            <person name="Shi W."/>
            <person name="Du L."/>
            <person name="Sun Y."/>
            <person name="Zhan W."/>
            <person name="Jiang J.F."/>
            <person name="Wang Q."/>
            <person name="Zhang B."/>
            <person name="Ji P."/>
            <person name="Bell-Sakyi L."/>
            <person name="Cui X.M."/>
            <person name="Yuan T.T."/>
            <person name="Jiang B.G."/>
            <person name="Yang W.F."/>
            <person name="Lam T.T."/>
            <person name="Chang Q.C."/>
            <person name="Ding S.J."/>
            <person name="Wang X.J."/>
            <person name="Zhu J.G."/>
            <person name="Ruan X.D."/>
            <person name="Zhao L."/>
            <person name="Wei J.T."/>
            <person name="Ye R.Z."/>
            <person name="Que T.C."/>
            <person name="Du C.H."/>
            <person name="Zhou Y.H."/>
            <person name="Cheng J.X."/>
            <person name="Dai P.F."/>
            <person name="Guo W.B."/>
            <person name="Han X.H."/>
            <person name="Huang E.J."/>
            <person name="Li L.F."/>
            <person name="Wei W."/>
            <person name="Gao Y.C."/>
            <person name="Liu J.Z."/>
            <person name="Shao H.Z."/>
            <person name="Wang X."/>
            <person name="Wang C.C."/>
            <person name="Yang T.C."/>
            <person name="Huo Q.B."/>
            <person name="Li W."/>
            <person name="Chen H.Y."/>
            <person name="Chen S.E."/>
            <person name="Zhou L.G."/>
            <person name="Ni X.B."/>
            <person name="Tian J.H."/>
            <person name="Sheng Y."/>
            <person name="Liu T."/>
            <person name="Pan Y.S."/>
            <person name="Xia L.Y."/>
            <person name="Li J."/>
            <person name="Zhao F."/>
            <person name="Cao W.C."/>
        </authorList>
    </citation>
    <scope>NUCLEOTIDE SEQUENCE [LARGE SCALE GENOMIC DNA]</scope>
    <source>
        <strain evidence="8">HaeL-2018</strain>
    </source>
</reference>
<comment type="caution">
    <text evidence="8">The sequence shown here is derived from an EMBL/GenBank/DDBJ whole genome shotgun (WGS) entry which is preliminary data.</text>
</comment>
<dbReference type="PRINTS" id="PR01537">
    <property type="entry name" value="INTRLKN1R1F"/>
</dbReference>
<evidence type="ECO:0000313" key="9">
    <source>
        <dbReference type="Proteomes" id="UP000821853"/>
    </source>
</evidence>
<dbReference type="SUPFAM" id="SSF52200">
    <property type="entry name" value="Toll/Interleukin receptor TIR domain"/>
    <property type="match status" value="1"/>
</dbReference>
<evidence type="ECO:0000256" key="3">
    <source>
        <dbReference type="ARBA" id="ARBA00022729"/>
    </source>
</evidence>
<evidence type="ECO:0000256" key="4">
    <source>
        <dbReference type="ARBA" id="ARBA00022989"/>
    </source>
</evidence>
<dbReference type="InterPro" id="IPR035897">
    <property type="entry name" value="Toll_tir_struct_dom_sf"/>
</dbReference>
<gene>
    <name evidence="8" type="ORF">HPB48_022712</name>
</gene>
<dbReference type="Proteomes" id="UP000821853">
    <property type="component" value="Chromosome 3"/>
</dbReference>
<dbReference type="Gene3D" id="3.80.10.10">
    <property type="entry name" value="Ribonuclease Inhibitor"/>
    <property type="match status" value="1"/>
</dbReference>
<dbReference type="GO" id="GO:0007165">
    <property type="term" value="P:signal transduction"/>
    <property type="evidence" value="ECO:0007669"/>
    <property type="project" value="InterPro"/>
</dbReference>
<keyword evidence="4 6" id="KW-1133">Transmembrane helix</keyword>
<keyword evidence="9" id="KW-1185">Reference proteome</keyword>
<keyword evidence="2 6" id="KW-0812">Transmembrane</keyword>
<dbReference type="OrthoDB" id="6491643at2759"/>
<evidence type="ECO:0000313" key="8">
    <source>
        <dbReference type="EMBL" id="KAH9371884.1"/>
    </source>
</evidence>
<evidence type="ECO:0000256" key="2">
    <source>
        <dbReference type="ARBA" id="ARBA00022692"/>
    </source>
</evidence>
<dbReference type="GO" id="GO:0005886">
    <property type="term" value="C:plasma membrane"/>
    <property type="evidence" value="ECO:0007669"/>
    <property type="project" value="TreeGrafter"/>
</dbReference>
<evidence type="ECO:0000256" key="5">
    <source>
        <dbReference type="ARBA" id="ARBA00023136"/>
    </source>
</evidence>